<dbReference type="EC" id="3.2.1.45" evidence="5 12"/>
<dbReference type="GO" id="GO:0051246">
    <property type="term" value="P:regulation of protein metabolic process"/>
    <property type="evidence" value="ECO:0007669"/>
    <property type="project" value="UniProtKB-ARBA"/>
</dbReference>
<dbReference type="GO" id="GO:0004348">
    <property type="term" value="F:glucosylceramidase activity"/>
    <property type="evidence" value="ECO:0007669"/>
    <property type="project" value="UniProtKB-EC"/>
</dbReference>
<organism evidence="16 17">
    <name type="scientific">Leptosia nina</name>
    <dbReference type="NCBI Taxonomy" id="320188"/>
    <lineage>
        <taxon>Eukaryota</taxon>
        <taxon>Metazoa</taxon>
        <taxon>Ecdysozoa</taxon>
        <taxon>Arthropoda</taxon>
        <taxon>Hexapoda</taxon>
        <taxon>Insecta</taxon>
        <taxon>Pterygota</taxon>
        <taxon>Neoptera</taxon>
        <taxon>Endopterygota</taxon>
        <taxon>Lepidoptera</taxon>
        <taxon>Glossata</taxon>
        <taxon>Ditrysia</taxon>
        <taxon>Papilionoidea</taxon>
        <taxon>Pieridae</taxon>
        <taxon>Pierinae</taxon>
        <taxon>Leptosia</taxon>
    </lineage>
</organism>
<name>A0AAV1J0G9_9NEOP</name>
<dbReference type="GO" id="GO:0008202">
    <property type="term" value="P:steroid metabolic process"/>
    <property type="evidence" value="ECO:0007669"/>
    <property type="project" value="UniProtKB-ARBA"/>
</dbReference>
<dbReference type="PANTHER" id="PTHR11069:SF23">
    <property type="entry name" value="LYSOSOMAL ACID GLUCOSYLCERAMIDASE"/>
    <property type="match status" value="1"/>
</dbReference>
<sequence>MLLKVTAELSSDKVERRVTNSETCCPCPDTTARDSEHGASEIFHVFDDCPCRARSDSDGAASSLSPAVNAPQRHSQQKSAGPKPLLDPEVGLASSVLETLKEATEEGYQEALARDAARNAIQGDLNDLVDALNTHEDPLPEASNRYSSSVLAPYREDALSDLAFRNNLDHMLQKTPLDLFVSPKSSEFFSEKSAENIDKSETTRTNEKSIARNILTTRDGAHEESRNSLKVSHNPENWDCHRNKAPTLRNSLLPQENYDDLKLNQNNNVSSLKNIMHTLDDLRTAKSTTHENLVKPDSIVSPSNNDINSRPFTRSNNPISKNIEMNELQSMSNQLLFKDKGGDSHSFKANEYDTTDSGKLNNHHEIIAKDEPNAANSPLREVHRDDGFISNESDKCVLFDGFDNFKTPNDRNSEMKMSASEPLNTRSRTVTGFKNNYNSPVAKGKQHFKNFEDVNLDIYDYQPLLNGQDNTKSADTLLPHLNIKSYKTKLPIPKSLDLKPVKLQKAVRRGNDILGAVLTLDPHNKLFDNKIKSTDYRSGHNIFGNPLSSLPSINDIRSFIENNAKHILKPSRLFNRGNSNYNSPLPFNIGDAAENIRSYTEDAVKNVRDSIGNTFKNQDSTIGNALNSNGLIDTMSKTSFDLNDKLHLWRSNLNNRLQSLRQNVFDQSRSPSLQQHDIRYYPNTKDVQSSRMQPKVLGSQNLSKTLAMPNLRSSDRQQTTSSRIAMKSPTNTINTNSEGLGRVPSILNSRPSIIGQKSQAKENKIFSSERNSLSPLVHQRISPALPTRSALRNHLNREQNTQPSEVVYTRSPDPKNSAKSISNKDEKFPNTRNILDKSTLPNIVDNNFLSKVKEAIGNKPCAVRKIDGQSVVCVCNATYCDEVRRIPPKPGTYMRYESNEAGARFETSDGVLQNFTSALTFEVMLELDPTKQFNKIKGFGGAVTDSAAINWKKMSPKLQKKLIDSYFSRRGIEYNFLRVPIGGCDFSTRKYAYNELPENDIRLSNFSLVEEDLEYKIPMIKAAFAASVNPINIIASPWSPPEWMKEAFGINKCGRLKKEYYQTYADYIYKFIEEYNDEGVPIWGLTPVNEPANGIAPETIINCMTWTVDNLGKFVKEHLGPTIRSSNFSDVKILACDDQRPFMPYWVNGMFNIHPETQDFVDGLAVHYYFDNNFNTIILDEINKLYPSKFIINTEASEGISGNKKIILGSWDRAEHYVKDIIQDLNYNLVGWLDWNLCLDMKGGPTWCNDELDSAIHIDVEKEEFIKQPIFYALGHFSKFIPPGSRRLQINSTGNKHVSNVAFVTPQHTAVVVLYNEGDPVLVSIKLHDKQAVTVLEKRSVVTIEIAPEE</sequence>
<evidence type="ECO:0000256" key="1">
    <source>
        <dbReference type="ARBA" id="ARBA00001013"/>
    </source>
</evidence>
<comment type="caution">
    <text evidence="16">The sequence shown here is derived from an EMBL/GenBank/DDBJ whole genome shotgun (WGS) entry which is preliminary data.</text>
</comment>
<dbReference type="GO" id="GO:0042391">
    <property type="term" value="P:regulation of membrane potential"/>
    <property type="evidence" value="ECO:0007669"/>
    <property type="project" value="UniProtKB-ARBA"/>
</dbReference>
<proteinExistence type="inferred from homology"/>
<gene>
    <name evidence="16" type="ORF">LNINA_LOCUS1474</name>
</gene>
<dbReference type="GO" id="GO:0005774">
    <property type="term" value="C:vacuolar membrane"/>
    <property type="evidence" value="ECO:0007669"/>
    <property type="project" value="UniProtKB-ARBA"/>
</dbReference>
<evidence type="ECO:0000256" key="11">
    <source>
        <dbReference type="ARBA" id="ARBA00051345"/>
    </source>
</evidence>
<dbReference type="GO" id="GO:0010605">
    <property type="term" value="P:negative regulation of macromolecule metabolic process"/>
    <property type="evidence" value="ECO:0007669"/>
    <property type="project" value="UniProtKB-ARBA"/>
</dbReference>
<keyword evidence="9 12" id="KW-0443">Lipid metabolism</keyword>
<dbReference type="GO" id="GO:0016241">
    <property type="term" value="P:regulation of macroautophagy"/>
    <property type="evidence" value="ECO:0007669"/>
    <property type="project" value="UniProtKB-ARBA"/>
</dbReference>
<evidence type="ECO:0000256" key="2">
    <source>
        <dbReference type="ARBA" id="ARBA00004760"/>
    </source>
</evidence>
<dbReference type="SUPFAM" id="SSF51011">
    <property type="entry name" value="Glycosyl hydrolase domain"/>
    <property type="match status" value="1"/>
</dbReference>
<evidence type="ECO:0000259" key="15">
    <source>
        <dbReference type="Pfam" id="PF17189"/>
    </source>
</evidence>
<dbReference type="GO" id="GO:0006680">
    <property type="term" value="P:glucosylceramide catabolic process"/>
    <property type="evidence" value="ECO:0007669"/>
    <property type="project" value="UniProtKB-ARBA"/>
</dbReference>
<feature type="domain" description="Glycosyl hydrolase family 30 beta sandwich" evidence="15">
    <location>
        <begin position="1284"/>
        <end position="1344"/>
    </location>
</feature>
<accession>A0AAV1J0G9</accession>
<dbReference type="GO" id="GO:0016758">
    <property type="term" value="F:hexosyltransferase activity"/>
    <property type="evidence" value="ECO:0007669"/>
    <property type="project" value="UniProtKB-ARBA"/>
</dbReference>
<evidence type="ECO:0000256" key="10">
    <source>
        <dbReference type="ARBA" id="ARBA00050474"/>
    </source>
</evidence>
<dbReference type="PANTHER" id="PTHR11069">
    <property type="entry name" value="GLUCOSYLCERAMIDASE"/>
    <property type="match status" value="1"/>
</dbReference>
<evidence type="ECO:0000256" key="4">
    <source>
        <dbReference type="ARBA" id="ARBA00005382"/>
    </source>
</evidence>
<protein>
    <recommendedName>
        <fullName evidence="5 12">Glucosylceramidase</fullName>
        <ecNumber evidence="5 12">3.2.1.45</ecNumber>
    </recommendedName>
</protein>
<dbReference type="GO" id="GO:0005102">
    <property type="term" value="F:signaling receptor binding"/>
    <property type="evidence" value="ECO:0007669"/>
    <property type="project" value="UniProtKB-ARBA"/>
</dbReference>
<keyword evidence="7 12" id="KW-0378">Hydrolase</keyword>
<keyword evidence="12" id="KW-0326">Glycosidase</keyword>
<comment type="pathway">
    <text evidence="3">Sphingolipid metabolism.</text>
</comment>
<dbReference type="SUPFAM" id="SSF51445">
    <property type="entry name" value="(Trans)glycosidases"/>
    <property type="match status" value="1"/>
</dbReference>
<dbReference type="InterPro" id="IPR017853">
    <property type="entry name" value="GH"/>
</dbReference>
<dbReference type="InterPro" id="IPR001139">
    <property type="entry name" value="Glyco_hydro_30"/>
</dbReference>
<comment type="catalytic activity">
    <reaction evidence="11">
        <text>an N-acyl-1-beta-D-glucosyl-15-methylhexadecasphing-4-enine + H2O = an N-acyl-15-methylhexadecasphing-4-enine + D-glucose</text>
        <dbReference type="Rhea" id="RHEA:34755"/>
        <dbReference type="ChEBI" id="CHEBI:4167"/>
        <dbReference type="ChEBI" id="CHEBI:15377"/>
        <dbReference type="ChEBI" id="CHEBI:70815"/>
        <dbReference type="ChEBI" id="CHEBI:70846"/>
    </reaction>
    <physiologicalReaction direction="left-to-right" evidence="11">
        <dbReference type="Rhea" id="RHEA:34756"/>
    </physiologicalReaction>
</comment>
<feature type="region of interest" description="Disordered" evidence="13">
    <location>
        <begin position="796"/>
        <end position="833"/>
    </location>
</feature>
<keyword evidence="6" id="KW-0732">Signal</keyword>
<dbReference type="GO" id="GO:0007040">
    <property type="term" value="P:lysosome organization"/>
    <property type="evidence" value="ECO:0007669"/>
    <property type="project" value="UniProtKB-ARBA"/>
</dbReference>
<dbReference type="GO" id="GO:0006066">
    <property type="term" value="P:alcohol metabolic process"/>
    <property type="evidence" value="ECO:0007669"/>
    <property type="project" value="UniProtKB-ARBA"/>
</dbReference>
<evidence type="ECO:0000313" key="17">
    <source>
        <dbReference type="Proteomes" id="UP001497472"/>
    </source>
</evidence>
<evidence type="ECO:0000256" key="3">
    <source>
        <dbReference type="ARBA" id="ARBA00004991"/>
    </source>
</evidence>
<dbReference type="PRINTS" id="PR00843">
    <property type="entry name" value="GLHYDRLASE30"/>
</dbReference>
<comment type="catalytic activity">
    <reaction evidence="1">
        <text>a beta-D-glucosyl-(1&lt;-&gt;1')-N-acylsphing-4-enine + H2O = an N-acylsphing-4-enine + D-glucose</text>
        <dbReference type="Rhea" id="RHEA:13269"/>
        <dbReference type="ChEBI" id="CHEBI:4167"/>
        <dbReference type="ChEBI" id="CHEBI:15377"/>
        <dbReference type="ChEBI" id="CHEBI:22801"/>
        <dbReference type="ChEBI" id="CHEBI:52639"/>
        <dbReference type="EC" id="3.2.1.45"/>
    </reaction>
    <physiologicalReaction direction="left-to-right" evidence="1">
        <dbReference type="Rhea" id="RHEA:13270"/>
    </physiologicalReaction>
</comment>
<reference evidence="16 17" key="1">
    <citation type="submission" date="2023-11" db="EMBL/GenBank/DDBJ databases">
        <authorList>
            <person name="Okamura Y."/>
        </authorList>
    </citation>
    <scope>NUCLEOTIDE SEQUENCE [LARGE SCALE GENOMIC DNA]</scope>
</reference>
<evidence type="ECO:0000256" key="9">
    <source>
        <dbReference type="ARBA" id="ARBA00023098"/>
    </source>
</evidence>
<evidence type="ECO:0000259" key="14">
    <source>
        <dbReference type="Pfam" id="PF02055"/>
    </source>
</evidence>
<evidence type="ECO:0000313" key="16">
    <source>
        <dbReference type="EMBL" id="CAK1541493.1"/>
    </source>
</evidence>
<dbReference type="GO" id="GO:0030163">
    <property type="term" value="P:protein catabolic process"/>
    <property type="evidence" value="ECO:0007669"/>
    <property type="project" value="UniProtKB-ARBA"/>
</dbReference>
<feature type="region of interest" description="Disordered" evidence="13">
    <location>
        <begin position="295"/>
        <end position="318"/>
    </location>
</feature>
<feature type="region of interest" description="Disordered" evidence="13">
    <location>
        <begin position="684"/>
        <end position="744"/>
    </location>
</feature>
<dbReference type="EMBL" id="CAVLEF010000002">
    <property type="protein sequence ID" value="CAK1541493.1"/>
    <property type="molecule type" value="Genomic_DNA"/>
</dbReference>
<keyword evidence="8 12" id="KW-0746">Sphingolipid metabolism</keyword>
<evidence type="ECO:0000256" key="6">
    <source>
        <dbReference type="ARBA" id="ARBA00022729"/>
    </source>
</evidence>
<evidence type="ECO:0000256" key="13">
    <source>
        <dbReference type="SAM" id="MobiDB-lite"/>
    </source>
</evidence>
<comment type="catalytic activity">
    <reaction evidence="10">
        <text>a beta-D-glucosylceramide + H2O = an N-acyl-sphingoid base + D-glucose</text>
        <dbReference type="Rhea" id="RHEA:81447"/>
        <dbReference type="ChEBI" id="CHEBI:4167"/>
        <dbReference type="ChEBI" id="CHEBI:15377"/>
        <dbReference type="ChEBI" id="CHEBI:83264"/>
        <dbReference type="ChEBI" id="CHEBI:83273"/>
    </reaction>
    <physiologicalReaction direction="left-to-right" evidence="10">
        <dbReference type="Rhea" id="RHEA:81448"/>
    </physiologicalReaction>
</comment>
<feature type="compositionally biased region" description="Polar residues" evidence="13">
    <location>
        <begin position="728"/>
        <end position="738"/>
    </location>
</feature>
<dbReference type="GO" id="GO:0006914">
    <property type="term" value="P:autophagy"/>
    <property type="evidence" value="ECO:0007669"/>
    <property type="project" value="UniProtKB-ARBA"/>
</dbReference>
<feature type="region of interest" description="Disordered" evidence="13">
    <location>
        <begin position="219"/>
        <end position="243"/>
    </location>
</feature>
<feature type="region of interest" description="Disordered" evidence="13">
    <location>
        <begin position="57"/>
        <end position="88"/>
    </location>
</feature>
<feature type="domain" description="Glycosyl hydrolase family 30 TIM-barrel" evidence="14">
    <location>
        <begin position="936"/>
        <end position="1281"/>
    </location>
</feature>
<dbReference type="GO" id="GO:0032006">
    <property type="term" value="P:regulation of TOR signaling"/>
    <property type="evidence" value="ECO:0007669"/>
    <property type="project" value="UniProtKB-ARBA"/>
</dbReference>
<dbReference type="Gene3D" id="3.20.20.80">
    <property type="entry name" value="Glycosidases"/>
    <property type="match status" value="1"/>
</dbReference>
<dbReference type="Pfam" id="PF17189">
    <property type="entry name" value="Glyco_hydro_30C"/>
    <property type="match status" value="1"/>
</dbReference>
<dbReference type="Pfam" id="PF02055">
    <property type="entry name" value="Glyco_hydro_30"/>
    <property type="match status" value="1"/>
</dbReference>
<keyword evidence="17" id="KW-1185">Reference proteome</keyword>
<feature type="compositionally biased region" description="Polar residues" evidence="13">
    <location>
        <begin position="300"/>
        <end position="318"/>
    </location>
</feature>
<dbReference type="InterPro" id="IPR033452">
    <property type="entry name" value="GH30_C"/>
</dbReference>
<dbReference type="Proteomes" id="UP001497472">
    <property type="component" value="Unassembled WGS sequence"/>
</dbReference>
<evidence type="ECO:0000256" key="8">
    <source>
        <dbReference type="ARBA" id="ARBA00022919"/>
    </source>
</evidence>
<evidence type="ECO:0000256" key="5">
    <source>
        <dbReference type="ARBA" id="ARBA00012658"/>
    </source>
</evidence>
<comment type="similarity">
    <text evidence="4 12">Belongs to the glycosyl hydrolase 30 family.</text>
</comment>
<dbReference type="FunFam" id="3.20.20.80:FF:000030">
    <property type="entry name" value="Lysosomal acid glucosylceramidase"/>
    <property type="match status" value="1"/>
</dbReference>
<evidence type="ECO:0000256" key="12">
    <source>
        <dbReference type="RuleBase" id="RU361188"/>
    </source>
</evidence>
<feature type="compositionally biased region" description="Polar residues" evidence="13">
    <location>
        <begin position="685"/>
        <end position="704"/>
    </location>
</feature>
<evidence type="ECO:0000256" key="7">
    <source>
        <dbReference type="ARBA" id="ARBA00022801"/>
    </source>
</evidence>
<dbReference type="GO" id="GO:0005764">
    <property type="term" value="C:lysosome"/>
    <property type="evidence" value="ECO:0007669"/>
    <property type="project" value="UniProtKB-ARBA"/>
</dbReference>
<dbReference type="InterPro" id="IPR033453">
    <property type="entry name" value="Glyco_hydro_30_TIM-barrel"/>
</dbReference>
<comment type="pathway">
    <text evidence="2">Lipid metabolism; sphingolipid metabolism.</text>
</comment>
<feature type="compositionally biased region" description="Low complexity" evidence="13">
    <location>
        <begin position="58"/>
        <end position="67"/>
    </location>
</feature>